<sequence>MTGIVKKILLSSGIAFSALAGNALPPEDSIKVVKGQVSDYYIPVVNQYEITGTVVDEQGNLLEGATVMFFSSPVHCNTNIEGRYTLKATDNDVHLYAYYPGKSFANVKRAVDDRQVKIVMQSGKHKSVQRQPAQATRWYDPAHPVTRTYCNPMNISYNYEPYNNNVQSNGSFRSSADPMGLTYKDEYFLFSTNQGGFHYSKNLSDWEFAPASFQRRPTDDDMCAPAAFVSGDTLFYTGSTYEGLPVWYSTSPKSGRFKRAVERNTLPSWDPCLFLDDDGKLYLYYGSSNEYPLKGVQVSRDDFRPVSKIYDIMMLRPEEHGWERFGMNNDDEVTLRPFTEGAYMTKHNGKYYFQYGAPGTEFKVYADGVYVSDSPLGPFTYQQHNPMSYKPGGFVQGVGHSGTFQDLKGNYWHVGTCMLSLKYKFERRIGLYPTTFDPDGVMYSTTAFGDYPCWNADYDIKNPADRFTGWMLLSYEKPVKVSSTDSIYSASNLTDENMRTYWAAKTGEPGEWIEIDLGAMKHIKAIQLNYYDHKSVQHNRANDLYYQYHIYSSDSGTDWTLAVDKSDNDKDVPHDYIELGETLDARYLKLENIHVPSGNFCLSEFRVFGFADGEKPLPVRNFKIVRDKQDKRNAMISWNPSSDAYGYNIYYGIAPEKLYNCITVNGADHYDFRGLDLGTTYYFAIEALNESGRSALSKVVKQ</sequence>
<dbReference type="PROSITE" id="PS50022">
    <property type="entry name" value="FA58C_3"/>
    <property type="match status" value="1"/>
</dbReference>
<dbReference type="InterPro" id="IPR003961">
    <property type="entry name" value="FN3_dom"/>
</dbReference>
<dbReference type="CDD" id="cd08982">
    <property type="entry name" value="GH43-like"/>
    <property type="match status" value="1"/>
</dbReference>
<evidence type="ECO:0000256" key="5">
    <source>
        <dbReference type="ARBA" id="ARBA00023295"/>
    </source>
</evidence>
<dbReference type="InterPro" id="IPR008969">
    <property type="entry name" value="CarboxyPept-like_regulatory"/>
</dbReference>
<dbReference type="SUPFAM" id="SSF75005">
    <property type="entry name" value="Arabinanase/levansucrase/invertase"/>
    <property type="match status" value="1"/>
</dbReference>
<dbReference type="SUPFAM" id="SSF49464">
    <property type="entry name" value="Carboxypeptidase regulatory domain-like"/>
    <property type="match status" value="1"/>
</dbReference>
<evidence type="ECO:0000259" key="8">
    <source>
        <dbReference type="PROSITE" id="PS50853"/>
    </source>
</evidence>
<feature type="domain" description="Fibronectin type-III" evidence="8">
    <location>
        <begin position="618"/>
        <end position="702"/>
    </location>
</feature>
<dbReference type="SUPFAM" id="SSF49265">
    <property type="entry name" value="Fibronectin type III"/>
    <property type="match status" value="1"/>
</dbReference>
<dbReference type="PANTHER" id="PTHR43772:SF2">
    <property type="entry name" value="PUTATIVE (AFU_ORTHOLOGUE AFUA_2G04480)-RELATED"/>
    <property type="match status" value="1"/>
</dbReference>
<proteinExistence type="inferred from homology"/>
<reference evidence="9 10" key="1">
    <citation type="submission" date="2016-10" db="EMBL/GenBank/DDBJ databases">
        <authorList>
            <person name="de Groot N.N."/>
        </authorList>
    </citation>
    <scope>NUCLEOTIDE SEQUENCE [LARGE SCALE GENOMIC DNA]</scope>
    <source>
        <strain evidence="9 10">NLAE-zl-C57</strain>
    </source>
</reference>
<name>A0A1G8AQ85_BACOV</name>
<feature type="signal peptide" evidence="6">
    <location>
        <begin position="1"/>
        <end position="20"/>
    </location>
</feature>
<feature type="domain" description="F5/8 type C" evidence="7">
    <location>
        <begin position="453"/>
        <end position="610"/>
    </location>
</feature>
<keyword evidence="6" id="KW-0732">Signal</keyword>
<gene>
    <name evidence="9" type="ORF">SAMN05192582_100324</name>
</gene>
<keyword evidence="2" id="KW-0624">Polysaccharide degradation</keyword>
<dbReference type="Gene3D" id="2.60.40.10">
    <property type="entry name" value="Immunoglobulins"/>
    <property type="match status" value="1"/>
</dbReference>
<dbReference type="InterPro" id="IPR000421">
    <property type="entry name" value="FA58C"/>
</dbReference>
<dbReference type="PROSITE" id="PS50853">
    <property type="entry name" value="FN3"/>
    <property type="match status" value="1"/>
</dbReference>
<dbReference type="CDD" id="cd00063">
    <property type="entry name" value="FN3"/>
    <property type="match status" value="1"/>
</dbReference>
<evidence type="ECO:0000256" key="2">
    <source>
        <dbReference type="ARBA" id="ARBA00022651"/>
    </source>
</evidence>
<dbReference type="GO" id="GO:0004553">
    <property type="term" value="F:hydrolase activity, hydrolyzing O-glycosyl compounds"/>
    <property type="evidence" value="ECO:0007669"/>
    <property type="project" value="InterPro"/>
</dbReference>
<dbReference type="InterPro" id="IPR052176">
    <property type="entry name" value="Glycosyl_Hydrlase_43_Enz"/>
</dbReference>
<evidence type="ECO:0000313" key="9">
    <source>
        <dbReference type="EMBL" id="SDH23043.1"/>
    </source>
</evidence>
<dbReference type="RefSeq" id="WP_074635772.1">
    <property type="nucleotide sequence ID" value="NZ_FNDO01000003.1"/>
</dbReference>
<keyword evidence="5" id="KW-0326">Glycosidase</keyword>
<evidence type="ECO:0000259" key="7">
    <source>
        <dbReference type="PROSITE" id="PS50022"/>
    </source>
</evidence>
<keyword evidence="3" id="KW-0378">Hydrolase</keyword>
<comment type="similarity">
    <text evidence="1">Belongs to the glycosyl hydrolase 43 family.</text>
</comment>
<protein>
    <submittedName>
        <fullName evidence="9">F5/8 type C domain-containing protein</fullName>
    </submittedName>
</protein>
<dbReference type="InterPro" id="IPR006710">
    <property type="entry name" value="Glyco_hydro_43"/>
</dbReference>
<dbReference type="GO" id="GO:0045493">
    <property type="term" value="P:xylan catabolic process"/>
    <property type="evidence" value="ECO:0007669"/>
    <property type="project" value="UniProtKB-KW"/>
</dbReference>
<dbReference type="Gene3D" id="2.60.120.260">
    <property type="entry name" value="Galactose-binding domain-like"/>
    <property type="match status" value="1"/>
</dbReference>
<dbReference type="PANTHER" id="PTHR43772">
    <property type="entry name" value="ENDO-1,4-BETA-XYLANASE"/>
    <property type="match status" value="1"/>
</dbReference>
<dbReference type="InterPro" id="IPR023296">
    <property type="entry name" value="Glyco_hydro_beta-prop_sf"/>
</dbReference>
<evidence type="ECO:0000256" key="4">
    <source>
        <dbReference type="ARBA" id="ARBA00023277"/>
    </source>
</evidence>
<dbReference type="SMART" id="SM00060">
    <property type="entry name" value="FN3"/>
    <property type="match status" value="1"/>
</dbReference>
<dbReference type="Pfam" id="PF00041">
    <property type="entry name" value="fn3"/>
    <property type="match status" value="1"/>
</dbReference>
<dbReference type="SUPFAM" id="SSF49785">
    <property type="entry name" value="Galactose-binding domain-like"/>
    <property type="match status" value="1"/>
</dbReference>
<dbReference type="Gene3D" id="2.115.10.20">
    <property type="entry name" value="Glycosyl hydrolase domain, family 43"/>
    <property type="match status" value="1"/>
</dbReference>
<feature type="chain" id="PRO_5010292384" evidence="6">
    <location>
        <begin position="21"/>
        <end position="702"/>
    </location>
</feature>
<evidence type="ECO:0000256" key="6">
    <source>
        <dbReference type="SAM" id="SignalP"/>
    </source>
</evidence>
<evidence type="ECO:0000313" key="10">
    <source>
        <dbReference type="Proteomes" id="UP000181870"/>
    </source>
</evidence>
<keyword evidence="4" id="KW-0119">Carbohydrate metabolism</keyword>
<dbReference type="InterPro" id="IPR008979">
    <property type="entry name" value="Galactose-bd-like_sf"/>
</dbReference>
<evidence type="ECO:0000256" key="3">
    <source>
        <dbReference type="ARBA" id="ARBA00022801"/>
    </source>
</evidence>
<dbReference type="Proteomes" id="UP000181870">
    <property type="component" value="Unassembled WGS sequence"/>
</dbReference>
<dbReference type="InterPro" id="IPR013783">
    <property type="entry name" value="Ig-like_fold"/>
</dbReference>
<evidence type="ECO:0000256" key="1">
    <source>
        <dbReference type="ARBA" id="ARBA00009865"/>
    </source>
</evidence>
<dbReference type="Pfam" id="PF00754">
    <property type="entry name" value="F5_F8_type_C"/>
    <property type="match status" value="1"/>
</dbReference>
<accession>A0A1G8AQ85</accession>
<dbReference type="AlphaFoldDB" id="A0A1G8AQ85"/>
<dbReference type="EMBL" id="FNDO01000003">
    <property type="protein sequence ID" value="SDH23043.1"/>
    <property type="molecule type" value="Genomic_DNA"/>
</dbReference>
<dbReference type="Pfam" id="PF04616">
    <property type="entry name" value="Glyco_hydro_43"/>
    <property type="match status" value="1"/>
</dbReference>
<organism evidence="9 10">
    <name type="scientific">Bacteroides ovatus</name>
    <dbReference type="NCBI Taxonomy" id="28116"/>
    <lineage>
        <taxon>Bacteria</taxon>
        <taxon>Pseudomonadati</taxon>
        <taxon>Bacteroidota</taxon>
        <taxon>Bacteroidia</taxon>
        <taxon>Bacteroidales</taxon>
        <taxon>Bacteroidaceae</taxon>
        <taxon>Bacteroides</taxon>
    </lineage>
</organism>
<dbReference type="InterPro" id="IPR036116">
    <property type="entry name" value="FN3_sf"/>
</dbReference>
<keyword evidence="2" id="KW-0858">Xylan degradation</keyword>